<feature type="compositionally biased region" description="Basic and acidic residues" evidence="5">
    <location>
        <begin position="517"/>
        <end position="558"/>
    </location>
</feature>
<feature type="compositionally biased region" description="Low complexity" evidence="5">
    <location>
        <begin position="370"/>
        <end position="383"/>
    </location>
</feature>
<protein>
    <recommendedName>
        <fullName evidence="8">G-protein coupled receptors family 2 profile 2 domain-containing protein</fullName>
    </recommendedName>
</protein>
<reference evidence="7" key="1">
    <citation type="submission" date="2021-01" db="EMBL/GenBank/DDBJ databases">
        <authorList>
            <person name="Corre E."/>
            <person name="Pelletier E."/>
            <person name="Niang G."/>
            <person name="Scheremetjew M."/>
            <person name="Finn R."/>
            <person name="Kale V."/>
            <person name="Holt S."/>
            <person name="Cochrane G."/>
            <person name="Meng A."/>
            <person name="Brown T."/>
            <person name="Cohen L."/>
        </authorList>
    </citation>
    <scope>NUCLEOTIDE SEQUENCE</scope>
    <source>
        <strain evidence="7">MM31A-1</strain>
    </source>
</reference>
<feature type="compositionally biased region" description="Basic residues" evidence="5">
    <location>
        <begin position="505"/>
        <end position="516"/>
    </location>
</feature>
<dbReference type="GO" id="GO:0005886">
    <property type="term" value="C:plasma membrane"/>
    <property type="evidence" value="ECO:0007669"/>
    <property type="project" value="TreeGrafter"/>
</dbReference>
<dbReference type="GO" id="GO:0004930">
    <property type="term" value="F:G protein-coupled receptor activity"/>
    <property type="evidence" value="ECO:0007669"/>
    <property type="project" value="TreeGrafter"/>
</dbReference>
<accession>A0A7S3QEA7</accession>
<dbReference type="Gene3D" id="1.20.1070.10">
    <property type="entry name" value="Rhodopsin 7-helix transmembrane proteins"/>
    <property type="match status" value="1"/>
</dbReference>
<keyword evidence="3 6" id="KW-1133">Transmembrane helix</keyword>
<organism evidence="7">
    <name type="scientific">Chaetoceros debilis</name>
    <dbReference type="NCBI Taxonomy" id="122233"/>
    <lineage>
        <taxon>Eukaryota</taxon>
        <taxon>Sar</taxon>
        <taxon>Stramenopiles</taxon>
        <taxon>Ochrophyta</taxon>
        <taxon>Bacillariophyta</taxon>
        <taxon>Coscinodiscophyceae</taxon>
        <taxon>Chaetocerotophycidae</taxon>
        <taxon>Chaetocerotales</taxon>
        <taxon>Chaetocerotaceae</taxon>
        <taxon>Chaetoceros</taxon>
    </lineage>
</organism>
<dbReference type="SUPFAM" id="SSF81321">
    <property type="entry name" value="Family A G protein-coupled receptor-like"/>
    <property type="match status" value="1"/>
</dbReference>
<dbReference type="EMBL" id="HBIO01025769">
    <property type="protein sequence ID" value="CAE0474907.1"/>
    <property type="molecule type" value="Transcribed_RNA"/>
</dbReference>
<feature type="region of interest" description="Disordered" evidence="5">
    <location>
        <begin position="652"/>
        <end position="682"/>
    </location>
</feature>
<feature type="region of interest" description="Disordered" evidence="5">
    <location>
        <begin position="350"/>
        <end position="383"/>
    </location>
</feature>
<sequence>MRLHIYLKSEEMILAFTQLVCGPISFLASGTLMYMIVLKSELKLSTPSRRILFGLCFFSFLYSLAVSFSTFPIPEGQGMWGASGNIYTCNIQGFFIHFGFIGSILYNCALSIYYVSVIRFEISEDDFHKKIERYLHVLCNVTPLALSIFLLQQKYFNSDRVVCWIGAYPAECVDDTGVECIRGGTNVHMLRKYCLGYIVYVVVSIIVVNMGIIIWKVVKTMRKSDRWKFGGKNTTTPRIGNRQRRSSSLPLREENRTMGENGVVLAEFPSFNESNNGRRKSLVSSLISPKESLGSATKDPLKFNLKAMRTKVKHEGGSLIKPSSYLSLEPPNVSFGVDDGPGPIDPEMVVNTATDTGGGSSQNRSSARLSEQSSVQSKSGSTSFFKAATDRRKSMSLANSLGDDNTNENLRVVVVQALLYILAFLSSVVFSAAVRIIESGGKPVPFAVYVLSRVFTPLQGFLNILVYTRPHVSSRRNQNPECSWLTAFWETIKSGGDNDTAGQSRRGRHKASIKTRQKIEADHKRRMTEIRRTAELKRNSTRERQASKRRERRESLRVTRDSISTTIRRISLKAFGGKSRDEIDSSSNGAVSLNDFEKAVLAVQRDLEDDISDDDDESDHDANLEMSSKMSSSLNMKQNTSTFETELFRKISDQSSGQHDLDDDDISDESDHDADLEMSSKLSSSLSVKEVMSTFETEQLNKISDRSSGDANHMHSENIPSPLFKVQTYTSSSQQKMKNIEVNDLDDEDDFGSCLASSSNPDHLSARHRNNLGWGSSDVPNEIEQIES</sequence>
<keyword evidence="2 6" id="KW-0812">Transmembrane</keyword>
<proteinExistence type="predicted"/>
<evidence type="ECO:0000256" key="5">
    <source>
        <dbReference type="SAM" id="MobiDB-lite"/>
    </source>
</evidence>
<dbReference type="InterPro" id="IPR018247">
    <property type="entry name" value="EF_Hand_1_Ca_BS"/>
</dbReference>
<feature type="transmembrane region" description="Helical" evidence="6">
    <location>
        <begin position="197"/>
        <end position="218"/>
    </location>
</feature>
<feature type="compositionally biased region" description="Polar residues" evidence="5">
    <location>
        <begin position="351"/>
        <end position="369"/>
    </location>
</feature>
<feature type="transmembrane region" description="Helical" evidence="6">
    <location>
        <begin position="12"/>
        <end position="38"/>
    </location>
</feature>
<feature type="region of interest" description="Disordered" evidence="5">
    <location>
        <begin position="229"/>
        <end position="251"/>
    </location>
</feature>
<keyword evidence="4 6" id="KW-0472">Membrane</keyword>
<feature type="compositionally biased region" description="Low complexity" evidence="5">
    <location>
        <begin position="624"/>
        <end position="637"/>
    </location>
</feature>
<dbReference type="PANTHER" id="PTHR23112">
    <property type="entry name" value="G PROTEIN-COUPLED RECEPTOR 157-RELATED"/>
    <property type="match status" value="1"/>
</dbReference>
<name>A0A7S3QEA7_9STRA</name>
<comment type="subcellular location">
    <subcellularLocation>
        <location evidence="1">Membrane</location>
        <topology evidence="1">Multi-pass membrane protein</topology>
    </subcellularLocation>
</comment>
<feature type="transmembrane region" description="Helical" evidence="6">
    <location>
        <begin position="50"/>
        <end position="71"/>
    </location>
</feature>
<feature type="region of interest" description="Disordered" evidence="5">
    <location>
        <begin position="496"/>
        <end position="558"/>
    </location>
</feature>
<evidence type="ECO:0000256" key="2">
    <source>
        <dbReference type="ARBA" id="ARBA00022692"/>
    </source>
</evidence>
<evidence type="ECO:0000313" key="7">
    <source>
        <dbReference type="EMBL" id="CAE0474907.1"/>
    </source>
</evidence>
<evidence type="ECO:0000256" key="3">
    <source>
        <dbReference type="ARBA" id="ARBA00022989"/>
    </source>
</evidence>
<evidence type="ECO:0000256" key="1">
    <source>
        <dbReference type="ARBA" id="ARBA00004141"/>
    </source>
</evidence>
<dbReference type="AlphaFoldDB" id="A0A7S3QEA7"/>
<dbReference type="Pfam" id="PF05462">
    <property type="entry name" value="Dicty_CAR"/>
    <property type="match status" value="1"/>
</dbReference>
<evidence type="ECO:0000256" key="4">
    <source>
        <dbReference type="ARBA" id="ARBA00023136"/>
    </source>
</evidence>
<feature type="transmembrane region" description="Helical" evidence="6">
    <location>
        <begin position="134"/>
        <end position="151"/>
    </location>
</feature>
<feature type="region of interest" description="Disordered" evidence="5">
    <location>
        <begin position="609"/>
        <end position="638"/>
    </location>
</feature>
<evidence type="ECO:0000256" key="6">
    <source>
        <dbReference type="SAM" id="Phobius"/>
    </source>
</evidence>
<dbReference type="PANTHER" id="PTHR23112:SF0">
    <property type="entry name" value="TRANSMEMBRANE PROTEIN 116"/>
    <property type="match status" value="1"/>
</dbReference>
<evidence type="ECO:0008006" key="8">
    <source>
        <dbReference type="Google" id="ProtNLM"/>
    </source>
</evidence>
<feature type="region of interest" description="Disordered" evidence="5">
    <location>
        <begin position="753"/>
        <end position="788"/>
    </location>
</feature>
<feature type="compositionally biased region" description="Acidic residues" evidence="5">
    <location>
        <begin position="661"/>
        <end position="676"/>
    </location>
</feature>
<dbReference type="GO" id="GO:0007189">
    <property type="term" value="P:adenylate cyclase-activating G protein-coupled receptor signaling pathway"/>
    <property type="evidence" value="ECO:0007669"/>
    <property type="project" value="TreeGrafter"/>
</dbReference>
<gene>
    <name evidence="7" type="ORF">CDEB00056_LOCUS19760</name>
</gene>
<dbReference type="PROSITE" id="PS00018">
    <property type="entry name" value="EF_HAND_1"/>
    <property type="match status" value="1"/>
</dbReference>
<feature type="transmembrane region" description="Helical" evidence="6">
    <location>
        <begin position="91"/>
        <end position="114"/>
    </location>
</feature>
<feature type="transmembrane region" description="Helical" evidence="6">
    <location>
        <begin position="412"/>
        <end position="434"/>
    </location>
</feature>
<feature type="compositionally biased region" description="Acidic residues" evidence="5">
    <location>
        <begin position="609"/>
        <end position="619"/>
    </location>
</feature>